<organism evidence="1 2">
    <name type="scientific">Bartonella apis</name>
    <dbReference type="NCBI Taxonomy" id="1686310"/>
    <lineage>
        <taxon>Bacteria</taxon>
        <taxon>Pseudomonadati</taxon>
        <taxon>Pseudomonadota</taxon>
        <taxon>Alphaproteobacteria</taxon>
        <taxon>Hyphomicrobiales</taxon>
        <taxon>Bartonellaceae</taxon>
        <taxon>Bartonella</taxon>
    </lineage>
</organism>
<protein>
    <submittedName>
        <fullName evidence="1">Uncharacterized protein</fullName>
    </submittedName>
</protein>
<sequence>MGKWLSVLKNIKNKELPNTQNPQNSKKCIFDDFEGSEYEQKQEKNNASHLYDDDQTHQIEERAAVLEYDGGYSQDEAERIKGIKTSTLMLTNVNIFNDAMSVTRLKNVETFNRPKQPQPYLETLYDGIAKPDDDETYLKALQLHGAMSYGMAMRVLGWGGTRAAKAEDRLRKAGRIAYGKHGRAVVVSSDASGKEL</sequence>
<dbReference type="OrthoDB" id="7645017at2"/>
<dbReference type="AlphaFoldDB" id="A0A1R0FAA9"/>
<dbReference type="RefSeq" id="WP_075869071.1">
    <property type="nucleotide sequence ID" value="NZ_LXYT01000001.1"/>
</dbReference>
<evidence type="ECO:0000313" key="1">
    <source>
        <dbReference type="EMBL" id="OLY43906.1"/>
    </source>
</evidence>
<comment type="caution">
    <text evidence="1">The sequence shown here is derived from an EMBL/GenBank/DDBJ whole genome shotgun (WGS) entry which is preliminary data.</text>
</comment>
<keyword evidence="2" id="KW-1185">Reference proteome</keyword>
<gene>
    <name evidence="1" type="ORF">PEB0149_013480</name>
</gene>
<dbReference type="EMBL" id="LXYT01000001">
    <property type="protein sequence ID" value="OLY43906.1"/>
    <property type="molecule type" value="Genomic_DNA"/>
</dbReference>
<evidence type="ECO:0000313" key="2">
    <source>
        <dbReference type="Proteomes" id="UP000187344"/>
    </source>
</evidence>
<dbReference type="Proteomes" id="UP000187344">
    <property type="component" value="Unassembled WGS sequence"/>
</dbReference>
<proteinExistence type="predicted"/>
<name>A0A1R0FAA9_9HYPH</name>
<accession>A0A1R0FAA9</accession>
<reference evidence="1 2" key="1">
    <citation type="submission" date="2016-12" db="EMBL/GenBank/DDBJ databases">
        <title>Comparative genomics of Bartonella apis.</title>
        <authorList>
            <person name="Engel P."/>
        </authorList>
    </citation>
    <scope>NUCLEOTIDE SEQUENCE [LARGE SCALE GENOMIC DNA]</scope>
    <source>
        <strain evidence="1 2">PEB0149</strain>
    </source>
</reference>